<protein>
    <submittedName>
        <fullName evidence="1">Uncharacterized protein</fullName>
    </submittedName>
</protein>
<name>A0AAV6WL56_9LAMI</name>
<dbReference type="Proteomes" id="UP000826271">
    <property type="component" value="Unassembled WGS sequence"/>
</dbReference>
<evidence type="ECO:0000313" key="2">
    <source>
        <dbReference type="Proteomes" id="UP000826271"/>
    </source>
</evidence>
<proteinExistence type="predicted"/>
<evidence type="ECO:0000313" key="1">
    <source>
        <dbReference type="EMBL" id="KAG8371444.1"/>
    </source>
</evidence>
<accession>A0AAV6WL56</accession>
<organism evidence="1 2">
    <name type="scientific">Buddleja alternifolia</name>
    <dbReference type="NCBI Taxonomy" id="168488"/>
    <lineage>
        <taxon>Eukaryota</taxon>
        <taxon>Viridiplantae</taxon>
        <taxon>Streptophyta</taxon>
        <taxon>Embryophyta</taxon>
        <taxon>Tracheophyta</taxon>
        <taxon>Spermatophyta</taxon>
        <taxon>Magnoliopsida</taxon>
        <taxon>eudicotyledons</taxon>
        <taxon>Gunneridae</taxon>
        <taxon>Pentapetalae</taxon>
        <taxon>asterids</taxon>
        <taxon>lamiids</taxon>
        <taxon>Lamiales</taxon>
        <taxon>Scrophulariaceae</taxon>
        <taxon>Buddlejeae</taxon>
        <taxon>Buddleja</taxon>
    </lineage>
</organism>
<keyword evidence="2" id="KW-1185">Reference proteome</keyword>
<sequence length="114" mass="12438">MDDYELILGNKFLIASKAVVAPQMGGLFLMDEDSSCFVKGEAIPEAKPGKKGKKEQVADACLSTLILIEGIRKKKGRGGKKNKRAMEVDTLVVPSEVAEKTTEIVGLEQVDRMR</sequence>
<comment type="caution">
    <text evidence="1">The sequence shown here is derived from an EMBL/GenBank/DDBJ whole genome shotgun (WGS) entry which is preliminary data.</text>
</comment>
<reference evidence="1" key="1">
    <citation type="submission" date="2019-10" db="EMBL/GenBank/DDBJ databases">
        <authorList>
            <person name="Zhang R."/>
            <person name="Pan Y."/>
            <person name="Wang J."/>
            <person name="Ma R."/>
            <person name="Yu S."/>
        </authorList>
    </citation>
    <scope>NUCLEOTIDE SEQUENCE</scope>
    <source>
        <strain evidence="1">LA-IB0</strain>
        <tissue evidence="1">Leaf</tissue>
    </source>
</reference>
<gene>
    <name evidence="1" type="ORF">BUALT_Bualt13G0088200</name>
</gene>
<dbReference type="AlphaFoldDB" id="A0AAV6WL56"/>
<dbReference type="EMBL" id="WHWC01000013">
    <property type="protein sequence ID" value="KAG8371444.1"/>
    <property type="molecule type" value="Genomic_DNA"/>
</dbReference>